<dbReference type="RefSeq" id="WP_142843680.1">
    <property type="nucleotide sequence ID" value="NZ_SGNY01000018.1"/>
</dbReference>
<sequence length="129" mass="14762">MSRRHRNLSEDEQAAPSDAACSVCRSCAPEFVTIPLADYIRLNDESRQLAEWHLNNRQLIKPSRSLITRDPEVAVFLANGFGLKSVARLLKECKKKFGAARTPSQNSAYRYWESIRINERSKRNKIVAK</sequence>
<evidence type="ECO:0000313" key="1">
    <source>
        <dbReference type="EMBL" id="TRA93666.1"/>
    </source>
</evidence>
<proteinExistence type="predicted"/>
<dbReference type="EMBL" id="SGNY01000018">
    <property type="protein sequence ID" value="TRA93666.1"/>
    <property type="molecule type" value="Genomic_DNA"/>
</dbReference>
<comment type="caution">
    <text evidence="1">The sequence shown here is derived from an EMBL/GenBank/DDBJ whole genome shotgun (WGS) entry which is preliminary data.</text>
</comment>
<gene>
    <name evidence="1" type="ORF">EXN68_27160</name>
</gene>
<evidence type="ECO:0000313" key="2">
    <source>
        <dbReference type="Proteomes" id="UP000315434"/>
    </source>
</evidence>
<dbReference type="Proteomes" id="UP000315434">
    <property type="component" value="Unassembled WGS sequence"/>
</dbReference>
<protein>
    <submittedName>
        <fullName evidence="1">Uncharacterized protein</fullName>
    </submittedName>
</protein>
<organism evidence="1 2">
    <name type="scientific">Rhizobium rhizogenes</name>
    <name type="common">Agrobacterium rhizogenes</name>
    <dbReference type="NCBI Taxonomy" id="359"/>
    <lineage>
        <taxon>Bacteria</taxon>
        <taxon>Pseudomonadati</taxon>
        <taxon>Pseudomonadota</taxon>
        <taxon>Alphaproteobacteria</taxon>
        <taxon>Hyphomicrobiales</taxon>
        <taxon>Rhizobiaceae</taxon>
        <taxon>Rhizobium/Agrobacterium group</taxon>
        <taxon>Rhizobium</taxon>
    </lineage>
</organism>
<dbReference type="OrthoDB" id="7965053at2"/>
<dbReference type="AlphaFoldDB" id="A0A546WYR4"/>
<name>A0A546WYR4_RHIRH</name>
<accession>A0A546WYR4</accession>
<reference evidence="1 2" key="1">
    <citation type="journal article" date="2019" name="Appl. Microbiol. Biotechnol.">
        <title>Differential efficiency of wild type rhizogenic strains for rol gene transformation of plants.</title>
        <authorList>
            <person name="Desmet S."/>
            <person name="De Keyser E."/>
            <person name="Van Vaerenbergh J."/>
            <person name="Baeyen S."/>
            <person name="Van Huylenbroeck J."/>
            <person name="Geelen D."/>
            <person name="Dhooghe E."/>
        </authorList>
    </citation>
    <scope>NUCLEOTIDE SEQUENCE [LARGE SCALE GENOMIC DNA]</scope>
    <source>
        <strain evidence="1 2">GBBC3284</strain>
    </source>
</reference>